<keyword evidence="1" id="KW-1133">Transmembrane helix</keyword>
<dbReference type="EMBL" id="AP025592">
    <property type="protein sequence ID" value="BDG09845.1"/>
    <property type="molecule type" value="Genomic_DNA"/>
</dbReference>
<proteinExistence type="predicted"/>
<accession>A0ABM7XD94</accession>
<feature type="transmembrane region" description="Helical" evidence="1">
    <location>
        <begin position="114"/>
        <end position="132"/>
    </location>
</feature>
<feature type="transmembrane region" description="Helical" evidence="1">
    <location>
        <begin position="176"/>
        <end position="196"/>
    </location>
</feature>
<feature type="domain" description="EamA" evidence="2">
    <location>
        <begin position="145"/>
        <end position="276"/>
    </location>
</feature>
<dbReference type="RefSeq" id="WP_248342246.1">
    <property type="nucleotide sequence ID" value="NZ_AP025592.1"/>
</dbReference>
<feature type="domain" description="EamA" evidence="2">
    <location>
        <begin position="11"/>
        <end position="130"/>
    </location>
</feature>
<evidence type="ECO:0000313" key="3">
    <source>
        <dbReference type="EMBL" id="BDG09845.1"/>
    </source>
</evidence>
<evidence type="ECO:0000313" key="4">
    <source>
        <dbReference type="Proteomes" id="UP001162734"/>
    </source>
</evidence>
<feature type="transmembrane region" description="Helical" evidence="1">
    <location>
        <begin position="63"/>
        <end position="82"/>
    </location>
</feature>
<dbReference type="InterPro" id="IPR000620">
    <property type="entry name" value="EamA_dom"/>
</dbReference>
<dbReference type="PANTHER" id="PTHR22911">
    <property type="entry name" value="ACYL-MALONYL CONDENSING ENZYME-RELATED"/>
    <property type="match status" value="1"/>
</dbReference>
<dbReference type="SUPFAM" id="SSF103481">
    <property type="entry name" value="Multidrug resistance efflux transporter EmrE"/>
    <property type="match status" value="2"/>
</dbReference>
<keyword evidence="1" id="KW-0472">Membrane</keyword>
<feature type="transmembrane region" description="Helical" evidence="1">
    <location>
        <begin position="33"/>
        <end position="51"/>
    </location>
</feature>
<evidence type="ECO:0000256" key="1">
    <source>
        <dbReference type="SAM" id="Phobius"/>
    </source>
</evidence>
<feature type="transmembrane region" description="Helical" evidence="1">
    <location>
        <begin position="202"/>
        <end position="224"/>
    </location>
</feature>
<gene>
    <name evidence="3" type="ORF">AMPC_29580</name>
</gene>
<sequence>MRTESKARLEIVLAALLFSTGGAAIKATTLGAWQVASLRSAVAAAALVLFIPEARRGFGRRSALVAVTYAATLTLFVTANKLTTSASAIFLQDTAPLYVLLLGPLLLRERVSRADLGFMVLVAAGMALFFFGADAPLRTAPDPLKGNVIAAVSGVTWALTILGLRWASADPEGGGPLAATVLGNALAFAACLPAALPLGPVRAADVAAILFLGVVQIGLAYFLLGRGVHHVRALEASLLLLVEPALNPIWSWAVHGERPGLPTMVGGALVIGATALKSYLDARARGAPEQATAAPGSG</sequence>
<dbReference type="Proteomes" id="UP001162734">
    <property type="component" value="Chromosome"/>
</dbReference>
<dbReference type="Pfam" id="PF00892">
    <property type="entry name" value="EamA"/>
    <property type="match status" value="2"/>
</dbReference>
<evidence type="ECO:0000259" key="2">
    <source>
        <dbReference type="Pfam" id="PF00892"/>
    </source>
</evidence>
<feature type="transmembrane region" description="Helical" evidence="1">
    <location>
        <begin position="88"/>
        <end position="107"/>
    </location>
</feature>
<keyword evidence="1" id="KW-0812">Transmembrane</keyword>
<reference evidence="4" key="1">
    <citation type="journal article" date="2022" name="Int. J. Syst. Evol. Microbiol.">
        <title>Anaeromyxobacter oryzae sp. nov., Anaeromyxobacter diazotrophicus sp. nov. and Anaeromyxobacter paludicola sp. nov., isolated from paddy soils.</title>
        <authorList>
            <person name="Itoh H."/>
            <person name="Xu Z."/>
            <person name="Mise K."/>
            <person name="Masuda Y."/>
            <person name="Ushijima N."/>
            <person name="Hayakawa C."/>
            <person name="Shiratori Y."/>
            <person name="Senoo K."/>
        </authorList>
    </citation>
    <scope>NUCLEOTIDE SEQUENCE [LARGE SCALE GENOMIC DNA]</scope>
    <source>
        <strain evidence="4">Red630</strain>
    </source>
</reference>
<keyword evidence="4" id="KW-1185">Reference proteome</keyword>
<organism evidence="3 4">
    <name type="scientific">Anaeromyxobacter paludicola</name>
    <dbReference type="NCBI Taxonomy" id="2918171"/>
    <lineage>
        <taxon>Bacteria</taxon>
        <taxon>Pseudomonadati</taxon>
        <taxon>Myxococcota</taxon>
        <taxon>Myxococcia</taxon>
        <taxon>Myxococcales</taxon>
        <taxon>Cystobacterineae</taxon>
        <taxon>Anaeromyxobacteraceae</taxon>
        <taxon>Anaeromyxobacter</taxon>
    </lineage>
</organism>
<protein>
    <recommendedName>
        <fullName evidence="2">EamA domain-containing protein</fullName>
    </recommendedName>
</protein>
<name>A0ABM7XD94_9BACT</name>
<feature type="transmembrane region" description="Helical" evidence="1">
    <location>
        <begin position="144"/>
        <end position="164"/>
    </location>
</feature>
<dbReference type="InterPro" id="IPR037185">
    <property type="entry name" value="EmrE-like"/>
</dbReference>